<name>A0A3Q8WU27_9ACTO</name>
<sequence>MTSVQHAQLLLSAEKLSKQYGSFFALRDVSLNLHAGEFVAVMGENGAGKSTLMKILAGMELATSGVVRVLADETLRVAKGRDLESAVAIVPQEIDLAEDRSIAQNIYMGNEPGHRWFPSARKLNVQAAELLARIGSPLDARQRVGDLDSASKQMVLIARALARESQIVIFDEPTANLSPRESESLFEVIQSLQSDGVGILYVSHRIPEVMRLSDRIEVLRDGSHSGSWPTSSTDEGQVVNSMVGRELDLLTRLEPYSQRGTSKLSIKDLRIDGIGPINLDVYEGQVVGIAGLPDSGREELLRGIYGAEGEVSGSIGVNGAEIVKADIREAVQAGVVYLPGERRAAGIFPTMSVKSNISSLVASRYTRFGLMRSSKLAAVAEEYAKAVNVRAASLDLPITSLSGGNQQKALIARLLATEPQVMLLDEPTRGVDVGAKSEVYSVISELTRKGMAVLLSSSDLPELLGQCHQILVMFRGEIVATLEASQTTEEEIMAYATMGHAIKETA</sequence>
<dbReference type="Proteomes" id="UP000270021">
    <property type="component" value="Chromosome"/>
</dbReference>
<reference evidence="6 7" key="1">
    <citation type="submission" date="2018-12" db="EMBL/GenBank/DDBJ databases">
        <title>Complete genome sequence of Flaviflexus salsibiostraticola KCTC 33148.</title>
        <authorList>
            <person name="Bae J.-W."/>
        </authorList>
    </citation>
    <scope>NUCLEOTIDE SEQUENCE [LARGE SCALE GENOMIC DNA]</scope>
    <source>
        <strain evidence="6 7">KCTC 33148</strain>
    </source>
</reference>
<dbReference type="GO" id="GO:0016887">
    <property type="term" value="F:ATP hydrolysis activity"/>
    <property type="evidence" value="ECO:0007669"/>
    <property type="project" value="InterPro"/>
</dbReference>
<protein>
    <submittedName>
        <fullName evidence="6">Sugar ABC transporter ATP-binding protein</fullName>
    </submittedName>
</protein>
<dbReference type="PROSITE" id="PS00211">
    <property type="entry name" value="ABC_TRANSPORTER_1"/>
    <property type="match status" value="1"/>
</dbReference>
<organism evidence="6 7">
    <name type="scientific">Flaviflexus salsibiostraticola</name>
    <dbReference type="NCBI Taxonomy" id="1282737"/>
    <lineage>
        <taxon>Bacteria</taxon>
        <taxon>Bacillati</taxon>
        <taxon>Actinomycetota</taxon>
        <taxon>Actinomycetes</taxon>
        <taxon>Actinomycetales</taxon>
        <taxon>Actinomycetaceae</taxon>
        <taxon>Flaviflexus</taxon>
    </lineage>
</organism>
<dbReference type="PANTHER" id="PTHR43790:SF9">
    <property type="entry name" value="GALACTOFURANOSE TRANSPORTER ATP-BINDING PROTEIN YTFR"/>
    <property type="match status" value="1"/>
</dbReference>
<dbReference type="RefSeq" id="WP_126038640.1">
    <property type="nucleotide sequence ID" value="NZ_CP034438.1"/>
</dbReference>
<dbReference type="PANTHER" id="PTHR43790">
    <property type="entry name" value="CARBOHYDRATE TRANSPORT ATP-BINDING PROTEIN MG119-RELATED"/>
    <property type="match status" value="1"/>
</dbReference>
<feature type="domain" description="ABC transporter" evidence="5">
    <location>
        <begin position="11"/>
        <end position="246"/>
    </location>
</feature>
<evidence type="ECO:0000256" key="4">
    <source>
        <dbReference type="ARBA" id="ARBA00022840"/>
    </source>
</evidence>
<dbReference type="GO" id="GO:0005524">
    <property type="term" value="F:ATP binding"/>
    <property type="evidence" value="ECO:0007669"/>
    <property type="project" value="UniProtKB-KW"/>
</dbReference>
<dbReference type="AlphaFoldDB" id="A0A3Q8WU27"/>
<dbReference type="InterPro" id="IPR027417">
    <property type="entry name" value="P-loop_NTPase"/>
</dbReference>
<dbReference type="PROSITE" id="PS50893">
    <property type="entry name" value="ABC_TRANSPORTER_2"/>
    <property type="match status" value="2"/>
</dbReference>
<dbReference type="Gene3D" id="3.40.50.300">
    <property type="entry name" value="P-loop containing nucleotide triphosphate hydrolases"/>
    <property type="match status" value="2"/>
</dbReference>
<dbReference type="CDD" id="cd03215">
    <property type="entry name" value="ABC_Carb_Monos_II"/>
    <property type="match status" value="1"/>
</dbReference>
<dbReference type="InterPro" id="IPR003593">
    <property type="entry name" value="AAA+_ATPase"/>
</dbReference>
<dbReference type="InterPro" id="IPR003439">
    <property type="entry name" value="ABC_transporter-like_ATP-bd"/>
</dbReference>
<dbReference type="InterPro" id="IPR017871">
    <property type="entry name" value="ABC_transporter-like_CS"/>
</dbReference>
<dbReference type="CDD" id="cd03216">
    <property type="entry name" value="ABC_Carb_Monos_I"/>
    <property type="match status" value="1"/>
</dbReference>
<gene>
    <name evidence="6" type="ORF">EJO69_02220</name>
</gene>
<dbReference type="InterPro" id="IPR050107">
    <property type="entry name" value="ABC_carbohydrate_import_ATPase"/>
</dbReference>
<evidence type="ECO:0000256" key="3">
    <source>
        <dbReference type="ARBA" id="ARBA00022741"/>
    </source>
</evidence>
<feature type="domain" description="ABC transporter" evidence="5">
    <location>
        <begin position="251"/>
        <end position="500"/>
    </location>
</feature>
<dbReference type="SMART" id="SM00382">
    <property type="entry name" value="AAA"/>
    <property type="match status" value="2"/>
</dbReference>
<accession>A0A3Q8WU27</accession>
<keyword evidence="1" id="KW-0813">Transport</keyword>
<evidence type="ECO:0000313" key="6">
    <source>
        <dbReference type="EMBL" id="AZN29244.1"/>
    </source>
</evidence>
<proteinExistence type="predicted"/>
<keyword evidence="4 6" id="KW-0067">ATP-binding</keyword>
<dbReference type="OrthoDB" id="39350at2"/>
<keyword evidence="7" id="KW-1185">Reference proteome</keyword>
<keyword evidence="2" id="KW-0677">Repeat</keyword>
<dbReference type="SUPFAM" id="SSF52540">
    <property type="entry name" value="P-loop containing nucleoside triphosphate hydrolases"/>
    <property type="match status" value="2"/>
</dbReference>
<evidence type="ECO:0000313" key="7">
    <source>
        <dbReference type="Proteomes" id="UP000270021"/>
    </source>
</evidence>
<keyword evidence="3" id="KW-0547">Nucleotide-binding</keyword>
<evidence type="ECO:0000259" key="5">
    <source>
        <dbReference type="PROSITE" id="PS50893"/>
    </source>
</evidence>
<dbReference type="EMBL" id="CP034438">
    <property type="protein sequence ID" value="AZN29244.1"/>
    <property type="molecule type" value="Genomic_DNA"/>
</dbReference>
<dbReference type="KEGG" id="fsl:EJO69_02220"/>
<dbReference type="Pfam" id="PF00005">
    <property type="entry name" value="ABC_tran"/>
    <property type="match status" value="2"/>
</dbReference>
<evidence type="ECO:0000256" key="1">
    <source>
        <dbReference type="ARBA" id="ARBA00022448"/>
    </source>
</evidence>
<evidence type="ECO:0000256" key="2">
    <source>
        <dbReference type="ARBA" id="ARBA00022737"/>
    </source>
</evidence>